<feature type="transmembrane region" description="Helical" evidence="12">
    <location>
        <begin position="157"/>
        <end position="177"/>
    </location>
</feature>
<feature type="transmembrane region" description="Helical" evidence="12">
    <location>
        <begin position="396"/>
        <end position="420"/>
    </location>
</feature>
<feature type="transmembrane region" description="Helical" evidence="12">
    <location>
        <begin position="184"/>
        <end position="202"/>
    </location>
</feature>
<evidence type="ECO:0000256" key="5">
    <source>
        <dbReference type="ARBA" id="ARBA00022692"/>
    </source>
</evidence>
<comment type="caution">
    <text evidence="13">The sequence shown here is derived from an EMBL/GenBank/DDBJ whole genome shotgun (WGS) entry which is preliminary data.</text>
</comment>
<feature type="transmembrane region" description="Helical" evidence="12">
    <location>
        <begin position="432"/>
        <end position="453"/>
    </location>
</feature>
<evidence type="ECO:0000256" key="9">
    <source>
        <dbReference type="ARBA" id="ARBA00023136"/>
    </source>
</evidence>
<evidence type="ECO:0000256" key="2">
    <source>
        <dbReference type="ARBA" id="ARBA00006434"/>
    </source>
</evidence>
<dbReference type="InterPro" id="IPR038377">
    <property type="entry name" value="Na/Glc_symporter_sf"/>
</dbReference>
<evidence type="ECO:0000256" key="12">
    <source>
        <dbReference type="SAM" id="Phobius"/>
    </source>
</evidence>
<evidence type="ECO:0000313" key="13">
    <source>
        <dbReference type="EMBL" id="TXK48996.1"/>
    </source>
</evidence>
<dbReference type="Gene3D" id="1.20.1730.10">
    <property type="entry name" value="Sodium/glucose cotransporter"/>
    <property type="match status" value="1"/>
</dbReference>
<evidence type="ECO:0000256" key="1">
    <source>
        <dbReference type="ARBA" id="ARBA00004651"/>
    </source>
</evidence>
<comment type="subcellular location">
    <subcellularLocation>
        <location evidence="1">Cell membrane</location>
        <topology evidence="1">Multi-pass membrane protein</topology>
    </subcellularLocation>
</comment>
<evidence type="ECO:0000313" key="14">
    <source>
        <dbReference type="Proteomes" id="UP000321926"/>
    </source>
</evidence>
<keyword evidence="10" id="KW-0739">Sodium transport</keyword>
<evidence type="ECO:0000256" key="3">
    <source>
        <dbReference type="ARBA" id="ARBA00022448"/>
    </source>
</evidence>
<keyword evidence="6 12" id="KW-1133">Transmembrane helix</keyword>
<dbReference type="PANTHER" id="PTHR42985">
    <property type="entry name" value="SODIUM-COUPLED MONOCARBOXYLATE TRANSPORTER"/>
    <property type="match status" value="1"/>
</dbReference>
<feature type="transmembrane region" description="Helical" evidence="12">
    <location>
        <begin position="473"/>
        <end position="494"/>
    </location>
</feature>
<dbReference type="NCBIfam" id="TIGR00813">
    <property type="entry name" value="sss"/>
    <property type="match status" value="1"/>
</dbReference>
<dbReference type="RefSeq" id="WP_147921061.1">
    <property type="nucleotide sequence ID" value="NZ_VRTY01000020.1"/>
</dbReference>
<keyword evidence="9 12" id="KW-0472">Membrane</keyword>
<dbReference type="EMBL" id="VRTY01000020">
    <property type="protein sequence ID" value="TXK48996.1"/>
    <property type="molecule type" value="Genomic_DNA"/>
</dbReference>
<dbReference type="AlphaFoldDB" id="A0A5C8KA74"/>
<dbReference type="Proteomes" id="UP000321926">
    <property type="component" value="Unassembled WGS sequence"/>
</dbReference>
<feature type="transmembrane region" description="Helical" evidence="12">
    <location>
        <begin position="36"/>
        <end position="62"/>
    </location>
</feature>
<evidence type="ECO:0000256" key="6">
    <source>
        <dbReference type="ARBA" id="ARBA00022989"/>
    </source>
</evidence>
<gene>
    <name evidence="13" type="ORF">FVR03_07200</name>
</gene>
<keyword evidence="7" id="KW-0915">Sodium</keyword>
<dbReference type="InterPro" id="IPR001734">
    <property type="entry name" value="Na/solute_symporter"/>
</dbReference>
<evidence type="ECO:0000256" key="4">
    <source>
        <dbReference type="ARBA" id="ARBA00022475"/>
    </source>
</evidence>
<sequence length="528" mass="58072">METLHLVDYIIIFISLAVSLYMGLRFANKQNSTDSYFAAGGTIPAWAIGMSMLATLVSSVTFLAYPGEGFSSNWILLVQGIMVPLVLVGMVWFIVPLYRKVIGLSTYEYFEKRFGAFARFYSSLAFILTHFSKMGTVFFLLALALANMTGANTFATIWVIGLLIIAITLIGGIEAVIWLDVIQGFMLIAGGIVCFFIIMYSVEGGPAAVWQIAEENGKTGFGPYEWNFTKLTFVVMALNGVFYAIQKYGTDQTIVQRYLTARTDKAAVRASLMGVLLTVPLWALFMFIGTALYVFYLQNPLPDDMRPDAVFPYFINTQLPIGVTGLILSALIAAAISSLDSDLNCLAAVGVADYYKRFKPNRPDAEYLKVGKWIVVGSGLGAILIASLYLSAGEEGVLGIVFTLYSIFSGGIAGIFLLGLFSARANKQGLNIGIISCIVFTTYAFLSSTAFDFGSGKKLLLDLGDFNFTQHKYMLGVYSHLIVIIVGYVASLFFPKPVLDKNLLYSGWLETHRKEKKARKTAEEMYTH</sequence>
<proteinExistence type="inferred from homology"/>
<feature type="transmembrane region" description="Helical" evidence="12">
    <location>
        <begin position="74"/>
        <end position="99"/>
    </location>
</feature>
<dbReference type="GO" id="GO:0006814">
    <property type="term" value="P:sodium ion transport"/>
    <property type="evidence" value="ECO:0007669"/>
    <property type="project" value="UniProtKB-KW"/>
</dbReference>
<organism evidence="13 14">
    <name type="scientific">Pontibacter qinzhouensis</name>
    <dbReference type="NCBI Taxonomy" id="2603253"/>
    <lineage>
        <taxon>Bacteria</taxon>
        <taxon>Pseudomonadati</taxon>
        <taxon>Bacteroidota</taxon>
        <taxon>Cytophagia</taxon>
        <taxon>Cytophagales</taxon>
        <taxon>Hymenobacteraceae</taxon>
        <taxon>Pontibacter</taxon>
    </lineage>
</organism>
<dbReference type="Pfam" id="PF00474">
    <property type="entry name" value="SSF"/>
    <property type="match status" value="1"/>
</dbReference>
<dbReference type="InterPro" id="IPR051163">
    <property type="entry name" value="Sodium:Solute_Symporter_SSF"/>
</dbReference>
<reference evidence="13 14" key="1">
    <citation type="submission" date="2019-08" db="EMBL/GenBank/DDBJ databases">
        <authorList>
            <person name="Shi S."/>
        </authorList>
    </citation>
    <scope>NUCLEOTIDE SEQUENCE [LARGE SCALE GENOMIC DNA]</scope>
    <source>
        <strain evidence="13 14">GY10130</strain>
    </source>
</reference>
<evidence type="ECO:0000256" key="11">
    <source>
        <dbReference type="RuleBase" id="RU362091"/>
    </source>
</evidence>
<evidence type="ECO:0000256" key="8">
    <source>
        <dbReference type="ARBA" id="ARBA00023065"/>
    </source>
</evidence>
<feature type="transmembrane region" description="Helical" evidence="12">
    <location>
        <begin position="315"/>
        <end position="336"/>
    </location>
</feature>
<keyword evidence="8" id="KW-0406">Ion transport</keyword>
<comment type="similarity">
    <text evidence="2 11">Belongs to the sodium:solute symporter (SSF) (TC 2.A.21) family.</text>
</comment>
<feature type="transmembrane region" description="Helical" evidence="12">
    <location>
        <begin position="370"/>
        <end position="390"/>
    </location>
</feature>
<keyword evidence="5 12" id="KW-0812">Transmembrane</keyword>
<dbReference type="OrthoDB" id="9803597at2"/>
<dbReference type="PANTHER" id="PTHR42985:SF32">
    <property type="entry name" value="SODIUM IODIDE SYMPORTER"/>
    <property type="match status" value="1"/>
</dbReference>
<protein>
    <submittedName>
        <fullName evidence="13">Sodium/solute symporter</fullName>
    </submittedName>
</protein>
<dbReference type="CDD" id="cd11495">
    <property type="entry name" value="SLC5sbd_NIS-like_u3"/>
    <property type="match status" value="1"/>
</dbReference>
<evidence type="ECO:0000256" key="7">
    <source>
        <dbReference type="ARBA" id="ARBA00023053"/>
    </source>
</evidence>
<dbReference type="GO" id="GO:0015293">
    <property type="term" value="F:symporter activity"/>
    <property type="evidence" value="ECO:0007669"/>
    <property type="project" value="TreeGrafter"/>
</dbReference>
<dbReference type="PROSITE" id="PS50283">
    <property type="entry name" value="NA_SOLUT_SYMP_3"/>
    <property type="match status" value="1"/>
</dbReference>
<keyword evidence="14" id="KW-1185">Reference proteome</keyword>
<keyword evidence="3" id="KW-0813">Transport</keyword>
<feature type="transmembrane region" description="Helical" evidence="12">
    <location>
        <begin position="6"/>
        <end position="24"/>
    </location>
</feature>
<dbReference type="GO" id="GO:0005886">
    <property type="term" value="C:plasma membrane"/>
    <property type="evidence" value="ECO:0007669"/>
    <property type="project" value="UniProtKB-SubCell"/>
</dbReference>
<keyword evidence="4" id="KW-1003">Cell membrane</keyword>
<feature type="transmembrane region" description="Helical" evidence="12">
    <location>
        <begin position="228"/>
        <end position="245"/>
    </location>
</feature>
<feature type="transmembrane region" description="Helical" evidence="12">
    <location>
        <begin position="120"/>
        <end position="145"/>
    </location>
</feature>
<feature type="transmembrane region" description="Helical" evidence="12">
    <location>
        <begin position="266"/>
        <end position="295"/>
    </location>
</feature>
<evidence type="ECO:0000256" key="10">
    <source>
        <dbReference type="ARBA" id="ARBA00023201"/>
    </source>
</evidence>
<name>A0A5C8KA74_9BACT</name>
<accession>A0A5C8KA74</accession>